<sequence length="40" mass="4685">MFIHIGLCCSCKCRVRHNSDSKMRLCRVTGVHSQWRQHGL</sequence>
<keyword evidence="2" id="KW-1185">Reference proteome</keyword>
<accession>A0ABY7E2V8</accession>
<evidence type="ECO:0000313" key="2">
    <source>
        <dbReference type="Proteomes" id="UP001164746"/>
    </source>
</evidence>
<gene>
    <name evidence="1" type="ORF">MAR_019747</name>
</gene>
<dbReference type="Proteomes" id="UP001164746">
    <property type="component" value="Chromosome 5"/>
</dbReference>
<reference evidence="1" key="1">
    <citation type="submission" date="2022-11" db="EMBL/GenBank/DDBJ databases">
        <title>Centuries of genome instability and evolution in soft-shell clam transmissible cancer (bioRxiv).</title>
        <authorList>
            <person name="Hart S.F.M."/>
            <person name="Yonemitsu M.A."/>
            <person name="Giersch R.M."/>
            <person name="Beal B.F."/>
            <person name="Arriagada G."/>
            <person name="Davis B.W."/>
            <person name="Ostrander E.A."/>
            <person name="Goff S.P."/>
            <person name="Metzger M.J."/>
        </authorList>
    </citation>
    <scope>NUCLEOTIDE SEQUENCE</scope>
    <source>
        <strain evidence="1">MELC-2E11</strain>
        <tissue evidence="1">Siphon/mantle</tissue>
    </source>
</reference>
<organism evidence="1 2">
    <name type="scientific">Mya arenaria</name>
    <name type="common">Soft-shell clam</name>
    <dbReference type="NCBI Taxonomy" id="6604"/>
    <lineage>
        <taxon>Eukaryota</taxon>
        <taxon>Metazoa</taxon>
        <taxon>Spiralia</taxon>
        <taxon>Lophotrochozoa</taxon>
        <taxon>Mollusca</taxon>
        <taxon>Bivalvia</taxon>
        <taxon>Autobranchia</taxon>
        <taxon>Heteroconchia</taxon>
        <taxon>Euheterodonta</taxon>
        <taxon>Imparidentia</taxon>
        <taxon>Neoheterodontei</taxon>
        <taxon>Myida</taxon>
        <taxon>Myoidea</taxon>
        <taxon>Myidae</taxon>
        <taxon>Mya</taxon>
    </lineage>
</organism>
<name>A0ABY7E2V8_MYAAR</name>
<proteinExistence type="predicted"/>
<dbReference type="EMBL" id="CP111016">
    <property type="protein sequence ID" value="WAR04378.1"/>
    <property type="molecule type" value="Genomic_DNA"/>
</dbReference>
<evidence type="ECO:0000313" key="1">
    <source>
        <dbReference type="EMBL" id="WAR04378.1"/>
    </source>
</evidence>
<protein>
    <submittedName>
        <fullName evidence="1">Uncharacterized protein</fullName>
    </submittedName>
</protein>